<name>A0AAW0LEV0_QUESU</name>
<keyword evidence="2" id="KW-1185">Reference proteome</keyword>
<gene>
    <name evidence="1" type="ORF">CFP56_004011</name>
</gene>
<evidence type="ECO:0000313" key="1">
    <source>
        <dbReference type="EMBL" id="KAK7848953.1"/>
    </source>
</evidence>
<dbReference type="AlphaFoldDB" id="A0AAW0LEV0"/>
<dbReference type="Proteomes" id="UP000237347">
    <property type="component" value="Unassembled WGS sequence"/>
</dbReference>
<comment type="caution">
    <text evidence="1">The sequence shown here is derived from an EMBL/GenBank/DDBJ whole genome shotgun (WGS) entry which is preliminary data.</text>
</comment>
<proteinExistence type="predicted"/>
<feature type="non-terminal residue" evidence="1">
    <location>
        <position position="93"/>
    </location>
</feature>
<sequence length="93" mass="10134">MDSKNAAEETMPSSLSSLISLAFASASSSSAQQPYFSELLSFNLDCLQKGWKDTSSIFDEIGLALVCSARILSPEISICVNHSCIRVLAVWWK</sequence>
<reference evidence="1 2" key="1">
    <citation type="journal article" date="2018" name="Sci. Data">
        <title>The draft genome sequence of cork oak.</title>
        <authorList>
            <person name="Ramos A.M."/>
            <person name="Usie A."/>
            <person name="Barbosa P."/>
            <person name="Barros P.M."/>
            <person name="Capote T."/>
            <person name="Chaves I."/>
            <person name="Simoes F."/>
            <person name="Abreu I."/>
            <person name="Carrasquinho I."/>
            <person name="Faro C."/>
            <person name="Guimaraes J.B."/>
            <person name="Mendonca D."/>
            <person name="Nobrega F."/>
            <person name="Rodrigues L."/>
            <person name="Saibo N.J.M."/>
            <person name="Varela M.C."/>
            <person name="Egas C."/>
            <person name="Matos J."/>
            <person name="Miguel C.M."/>
            <person name="Oliveira M.M."/>
            <person name="Ricardo C.P."/>
            <person name="Goncalves S."/>
        </authorList>
    </citation>
    <scope>NUCLEOTIDE SEQUENCE [LARGE SCALE GENOMIC DNA]</scope>
    <source>
        <strain evidence="2">cv. HL8</strain>
    </source>
</reference>
<organism evidence="1 2">
    <name type="scientific">Quercus suber</name>
    <name type="common">Cork oak</name>
    <dbReference type="NCBI Taxonomy" id="58331"/>
    <lineage>
        <taxon>Eukaryota</taxon>
        <taxon>Viridiplantae</taxon>
        <taxon>Streptophyta</taxon>
        <taxon>Embryophyta</taxon>
        <taxon>Tracheophyta</taxon>
        <taxon>Spermatophyta</taxon>
        <taxon>Magnoliopsida</taxon>
        <taxon>eudicotyledons</taxon>
        <taxon>Gunneridae</taxon>
        <taxon>Pentapetalae</taxon>
        <taxon>rosids</taxon>
        <taxon>fabids</taxon>
        <taxon>Fagales</taxon>
        <taxon>Fagaceae</taxon>
        <taxon>Quercus</taxon>
    </lineage>
</organism>
<evidence type="ECO:0000313" key="2">
    <source>
        <dbReference type="Proteomes" id="UP000237347"/>
    </source>
</evidence>
<protein>
    <submittedName>
        <fullName evidence="1">Uncharacterized protein</fullName>
    </submittedName>
</protein>
<dbReference type="EMBL" id="PKMF04000120">
    <property type="protein sequence ID" value="KAK7848953.1"/>
    <property type="molecule type" value="Genomic_DNA"/>
</dbReference>
<accession>A0AAW0LEV0</accession>